<reference evidence="1" key="1">
    <citation type="submission" date="2018-02" db="EMBL/GenBank/DDBJ databases">
        <title>Rhizophora mucronata_Transcriptome.</title>
        <authorList>
            <person name="Meera S.P."/>
            <person name="Sreeshan A."/>
            <person name="Augustine A."/>
        </authorList>
    </citation>
    <scope>NUCLEOTIDE SEQUENCE</scope>
    <source>
        <tissue evidence="1">Leaf</tissue>
    </source>
</reference>
<accession>A0A2P2NZM0</accession>
<dbReference type="AlphaFoldDB" id="A0A2P2NZM0"/>
<sequence>MTQVNTLIEKSIHGHLTRTRSMLVV</sequence>
<protein>
    <submittedName>
        <fullName evidence="1">Uncharacterized protein</fullName>
    </submittedName>
</protein>
<evidence type="ECO:0000313" key="1">
    <source>
        <dbReference type="EMBL" id="MBX47935.1"/>
    </source>
</evidence>
<proteinExistence type="predicted"/>
<dbReference type="EMBL" id="GGEC01067451">
    <property type="protein sequence ID" value="MBX47935.1"/>
    <property type="molecule type" value="Transcribed_RNA"/>
</dbReference>
<name>A0A2P2NZM0_RHIMU</name>
<organism evidence="1">
    <name type="scientific">Rhizophora mucronata</name>
    <name type="common">Asiatic mangrove</name>
    <dbReference type="NCBI Taxonomy" id="61149"/>
    <lineage>
        <taxon>Eukaryota</taxon>
        <taxon>Viridiplantae</taxon>
        <taxon>Streptophyta</taxon>
        <taxon>Embryophyta</taxon>
        <taxon>Tracheophyta</taxon>
        <taxon>Spermatophyta</taxon>
        <taxon>Magnoliopsida</taxon>
        <taxon>eudicotyledons</taxon>
        <taxon>Gunneridae</taxon>
        <taxon>Pentapetalae</taxon>
        <taxon>rosids</taxon>
        <taxon>fabids</taxon>
        <taxon>Malpighiales</taxon>
        <taxon>Rhizophoraceae</taxon>
        <taxon>Rhizophora</taxon>
    </lineage>
</organism>